<evidence type="ECO:0000313" key="2">
    <source>
        <dbReference type="EMBL" id="MFC0709416.1"/>
    </source>
</evidence>
<keyword evidence="3" id="KW-1185">Reference proteome</keyword>
<organism evidence="2 3">
    <name type="scientific">Azorhizophilus paspali</name>
    <name type="common">Azotobacter paspali</name>
    <dbReference type="NCBI Taxonomy" id="69963"/>
    <lineage>
        <taxon>Bacteria</taxon>
        <taxon>Pseudomonadati</taxon>
        <taxon>Pseudomonadota</taxon>
        <taxon>Gammaproteobacteria</taxon>
        <taxon>Pseudomonadales</taxon>
        <taxon>Pseudomonadaceae</taxon>
        <taxon>Azorhizophilus</taxon>
    </lineage>
</organism>
<comment type="caution">
    <text evidence="2">The sequence shown here is derived from an EMBL/GenBank/DDBJ whole genome shotgun (WGS) entry which is preliminary data.</text>
</comment>
<feature type="compositionally biased region" description="Basic and acidic residues" evidence="1">
    <location>
        <begin position="86"/>
        <end position="97"/>
    </location>
</feature>
<dbReference type="Proteomes" id="UP001589891">
    <property type="component" value="Unassembled WGS sequence"/>
</dbReference>
<evidence type="ECO:0000256" key="1">
    <source>
        <dbReference type="SAM" id="MobiDB-lite"/>
    </source>
</evidence>
<dbReference type="RefSeq" id="WP_376944309.1">
    <property type="nucleotide sequence ID" value="NZ_CP171449.1"/>
</dbReference>
<feature type="region of interest" description="Disordered" evidence="1">
    <location>
        <begin position="44"/>
        <end position="68"/>
    </location>
</feature>
<reference evidence="2 3" key="1">
    <citation type="submission" date="2024-09" db="EMBL/GenBank/DDBJ databases">
        <authorList>
            <person name="Sun Q."/>
            <person name="Mori K."/>
        </authorList>
    </citation>
    <scope>NUCLEOTIDE SEQUENCE [LARGE SCALE GENOMIC DNA]</scope>
    <source>
        <strain evidence="2 3">NCAIM B.01794</strain>
    </source>
</reference>
<gene>
    <name evidence="2" type="ORF">ACFFGX_07345</name>
</gene>
<evidence type="ECO:0000313" key="3">
    <source>
        <dbReference type="Proteomes" id="UP001589891"/>
    </source>
</evidence>
<protein>
    <submittedName>
        <fullName evidence="2">Uncharacterized protein</fullName>
    </submittedName>
</protein>
<feature type="region of interest" description="Disordered" evidence="1">
    <location>
        <begin position="86"/>
        <end position="139"/>
    </location>
</feature>
<name>A0ABV6SIS0_AZOPA</name>
<proteinExistence type="predicted"/>
<sequence>MIKPVDRLRPDDRRTLMAGACRGIGFELAHGLERAAAAMLRDERQGEPVCPSPAPCAISKGTPRMPTRGLRANQADRLAPGYFQMEPKRAPVDDREFSAGPCRRTPAGRGRTPEEPAVPLASPTSDFMLRVDGGPSGGV</sequence>
<dbReference type="EMBL" id="JBHLSS010000045">
    <property type="protein sequence ID" value="MFC0709416.1"/>
    <property type="molecule type" value="Genomic_DNA"/>
</dbReference>
<accession>A0ABV6SIS0</accession>